<evidence type="ECO:0000313" key="3">
    <source>
        <dbReference type="EMBL" id="NYS46867.1"/>
    </source>
</evidence>
<dbReference type="InterPro" id="IPR016032">
    <property type="entry name" value="Sig_transdc_resp-reg_C-effctor"/>
</dbReference>
<proteinExistence type="predicted"/>
<dbReference type="Gene3D" id="1.10.10.60">
    <property type="entry name" value="Homeodomain-like"/>
    <property type="match status" value="1"/>
</dbReference>
<keyword evidence="2" id="KW-0804">Transcription</keyword>
<gene>
    <name evidence="3" type="ORF">HZY85_01480</name>
</gene>
<evidence type="ECO:0000256" key="1">
    <source>
        <dbReference type="ARBA" id="ARBA00023015"/>
    </source>
</evidence>
<organism evidence="3 4">
    <name type="scientific">Gemelliphila palaticanis</name>
    <dbReference type="NCBI Taxonomy" id="81950"/>
    <lineage>
        <taxon>Bacteria</taxon>
        <taxon>Bacillati</taxon>
        <taxon>Bacillota</taxon>
        <taxon>Bacilli</taxon>
        <taxon>Bacillales</taxon>
        <taxon>Gemellaceae</taxon>
        <taxon>Gemelliphila</taxon>
    </lineage>
</organism>
<evidence type="ECO:0000313" key="4">
    <source>
        <dbReference type="Proteomes" id="UP000531840"/>
    </source>
</evidence>
<dbReference type="RefSeq" id="WP_179940140.1">
    <property type="nucleotide sequence ID" value="NZ_JACBYF010000002.1"/>
</dbReference>
<keyword evidence="4" id="KW-1185">Reference proteome</keyword>
<evidence type="ECO:0000256" key="2">
    <source>
        <dbReference type="ARBA" id="ARBA00023163"/>
    </source>
</evidence>
<name>A0ABX2SY24_9BACL</name>
<comment type="caution">
    <text evidence="3">The sequence shown here is derived from an EMBL/GenBank/DDBJ whole genome shotgun (WGS) entry which is preliminary data.</text>
</comment>
<dbReference type="Proteomes" id="UP000531840">
    <property type="component" value="Unassembled WGS sequence"/>
</dbReference>
<dbReference type="SUPFAM" id="SSF46894">
    <property type="entry name" value="C-terminal effector domain of the bipartite response regulators"/>
    <property type="match status" value="1"/>
</dbReference>
<protein>
    <submittedName>
        <fullName evidence="3">Helix-turn-helix domain-containing protein</fullName>
    </submittedName>
</protein>
<accession>A0ABX2SY24</accession>
<keyword evidence="1" id="KW-0805">Transcription regulation</keyword>
<dbReference type="EMBL" id="JACBYF010000002">
    <property type="protein sequence ID" value="NYS46867.1"/>
    <property type="molecule type" value="Genomic_DNA"/>
</dbReference>
<reference evidence="3 4" key="1">
    <citation type="submission" date="2020-07" db="EMBL/GenBank/DDBJ databases">
        <title>MOT database genomes.</title>
        <authorList>
            <person name="Joseph S."/>
            <person name="Aduse-Opoku J."/>
            <person name="Hashim A."/>
            <person name="Wade W."/>
            <person name="Curtis M."/>
        </authorList>
    </citation>
    <scope>NUCLEOTIDE SEQUENCE [LARGE SCALE GENOMIC DNA]</scope>
    <source>
        <strain evidence="3 4">CIP 106318</strain>
    </source>
</reference>
<sequence>MNKHEKEEIKKLRKKGLGYKRIAVILGLSHNTVKSYCRREKLKKETIKKHDGCLLCNEKLIQKVGKKQKKFCSDICRMKWWNTHLNQVKRKSYSMHECLMCGETFKSYANKTRKYCSHRCYINFRFGDNNNE</sequence>